<sequence>MPVMSGELQSGGPAREVAAASGRLTDPGWLVHGDPEMILAGLDCAASREELLAAAVYRASGHVHRDAGARIRRQILALDAARYGNRELARKIAKVAVRQETETDDPWGVQWATGGDLDSRLRYALPVPARVGVLATVVVEGRGLAVAGCADGTLHGWDLATGSRLGKVVSAHTGAVQALATAVLDGRPVAVTSGYDKTVRVWDLAGGELVGACPADDDSWVKSLATGLVGGRPVVVGACVDDVVRVWDLATISQNSEPLTIHTGFISAVSTAVLYGHPVAVTSHSKELGATDLITGEETVRMWDLVTGREFAALGDPPEGPPVFADQGAWGPYDRTVEGGSDGDGEARGCASLDLNASAHFLVTDPASDCPLAVSANAYEVHVWNLATREQVGEPVAAMPVEAAAVSVLQDRPAALVAYAHGPVEVWDLSTLRHLRPPLTGHEAAVRGAATAVLNRRHLAVTGSDDGSVRIWDLDGETETGNRLTGHAGSVKGITTAVLDGSPVIVTGGSDTKVRFWDLDGKGQLGEPLTAQTTALDLMTVDGRPTLLTRDNWRKTVRIWDLTTREELHGRSTSEYTSPSIDFFAAVEDRFVGVTSEGRVWDLTTSQWIGVQPRQQDALALALETLEGRAVLLTSHSTEGVHLWDLATGELLAPPLTGHTSEVSTGATATLDGRPVVVAGGARTVWMWDASTGQQIGAYAFPSRIRGLTVAPDGRLVVGFGTEIAVLTQRY</sequence>
<evidence type="ECO:0000256" key="3">
    <source>
        <dbReference type="PROSITE-ProRule" id="PRU00221"/>
    </source>
</evidence>
<evidence type="ECO:0000256" key="1">
    <source>
        <dbReference type="ARBA" id="ARBA00022574"/>
    </source>
</evidence>
<dbReference type="PRINTS" id="PR00320">
    <property type="entry name" value="GPROTEINBRPT"/>
</dbReference>
<dbReference type="SUPFAM" id="SSF50998">
    <property type="entry name" value="Quinoprotein alcohol dehydrogenase-like"/>
    <property type="match status" value="1"/>
</dbReference>
<dbReference type="InterPro" id="IPR015943">
    <property type="entry name" value="WD40/YVTN_repeat-like_dom_sf"/>
</dbReference>
<dbReference type="Pfam" id="PF00400">
    <property type="entry name" value="WD40"/>
    <property type="match status" value="3"/>
</dbReference>
<feature type="repeat" description="WD" evidence="3">
    <location>
        <begin position="169"/>
        <end position="212"/>
    </location>
</feature>
<keyword evidence="5" id="KW-1185">Reference proteome</keyword>
<dbReference type="Gene3D" id="2.130.10.10">
    <property type="entry name" value="YVTN repeat-like/Quinoprotein amine dehydrogenase"/>
    <property type="match status" value="3"/>
</dbReference>
<proteinExistence type="predicted"/>
<name>A0ABU0RS51_9ACTN</name>
<keyword evidence="2" id="KW-0677">Repeat</keyword>
<dbReference type="InterPro" id="IPR020472">
    <property type="entry name" value="WD40_PAC1"/>
</dbReference>
<dbReference type="InterPro" id="IPR001680">
    <property type="entry name" value="WD40_rpt"/>
</dbReference>
<evidence type="ECO:0000313" key="4">
    <source>
        <dbReference type="EMBL" id="MDQ0934822.1"/>
    </source>
</evidence>
<dbReference type="PROSITE" id="PS50082">
    <property type="entry name" value="WD_REPEATS_2"/>
    <property type="match status" value="3"/>
</dbReference>
<accession>A0ABU0RS51</accession>
<gene>
    <name evidence="4" type="ORF">QFZ49_004762</name>
</gene>
<dbReference type="EMBL" id="JAUSZS010000004">
    <property type="protein sequence ID" value="MDQ0934822.1"/>
    <property type="molecule type" value="Genomic_DNA"/>
</dbReference>
<dbReference type="PROSITE" id="PS50294">
    <property type="entry name" value="WD_REPEATS_REGION"/>
    <property type="match status" value="2"/>
</dbReference>
<dbReference type="InterPro" id="IPR011047">
    <property type="entry name" value="Quinoprotein_ADH-like_sf"/>
</dbReference>
<dbReference type="Proteomes" id="UP001223072">
    <property type="component" value="Unassembled WGS sequence"/>
</dbReference>
<dbReference type="InterPro" id="IPR019775">
    <property type="entry name" value="WD40_repeat_CS"/>
</dbReference>
<dbReference type="PANTHER" id="PTHR22847">
    <property type="entry name" value="WD40 REPEAT PROTEIN"/>
    <property type="match status" value="1"/>
</dbReference>
<evidence type="ECO:0000256" key="2">
    <source>
        <dbReference type="ARBA" id="ARBA00022737"/>
    </source>
</evidence>
<organism evidence="4 5">
    <name type="scientific">Streptomyces turgidiscabies</name>
    <dbReference type="NCBI Taxonomy" id="85558"/>
    <lineage>
        <taxon>Bacteria</taxon>
        <taxon>Bacillati</taxon>
        <taxon>Actinomycetota</taxon>
        <taxon>Actinomycetes</taxon>
        <taxon>Kitasatosporales</taxon>
        <taxon>Streptomycetaceae</taxon>
        <taxon>Streptomyces</taxon>
    </lineage>
</organism>
<feature type="repeat" description="WD" evidence="3">
    <location>
        <begin position="484"/>
        <end position="520"/>
    </location>
</feature>
<dbReference type="SMART" id="SM00320">
    <property type="entry name" value="WD40"/>
    <property type="match status" value="6"/>
</dbReference>
<dbReference type="PANTHER" id="PTHR22847:SF637">
    <property type="entry name" value="WD REPEAT DOMAIN 5B"/>
    <property type="match status" value="1"/>
</dbReference>
<reference evidence="4 5" key="1">
    <citation type="submission" date="2023-07" db="EMBL/GenBank/DDBJ databases">
        <title>Comparative genomics of wheat-associated soil bacteria to identify genetic determinants of phenazine resistance.</title>
        <authorList>
            <person name="Mouncey N."/>
        </authorList>
    </citation>
    <scope>NUCLEOTIDE SEQUENCE [LARGE SCALE GENOMIC DNA]</scope>
    <source>
        <strain evidence="4 5">W2I16</strain>
    </source>
</reference>
<keyword evidence="1 3" id="KW-0853">WD repeat</keyword>
<dbReference type="PROSITE" id="PS00678">
    <property type="entry name" value="WD_REPEATS_1"/>
    <property type="match status" value="3"/>
</dbReference>
<evidence type="ECO:0000313" key="5">
    <source>
        <dbReference type="Proteomes" id="UP001223072"/>
    </source>
</evidence>
<protein>
    <submittedName>
        <fullName evidence="4">WD40 repeat protein</fullName>
    </submittedName>
</protein>
<comment type="caution">
    <text evidence="4">The sequence shown here is derived from an EMBL/GenBank/DDBJ whole genome shotgun (WGS) entry which is preliminary data.</text>
</comment>
<feature type="repeat" description="WD" evidence="3">
    <location>
        <begin position="439"/>
        <end position="482"/>
    </location>
</feature>